<keyword evidence="3" id="KW-0949">S-adenosyl-L-methionine</keyword>
<dbReference type="PANTHER" id="PTHR43464">
    <property type="entry name" value="METHYLTRANSFERASE"/>
    <property type="match status" value="1"/>
</dbReference>
<proteinExistence type="predicted"/>
<dbReference type="GO" id="GO:0008168">
    <property type="term" value="F:methyltransferase activity"/>
    <property type="evidence" value="ECO:0007669"/>
    <property type="project" value="UniProtKB-KW"/>
</dbReference>
<dbReference type="PANTHER" id="PTHR43464:SF19">
    <property type="entry name" value="UBIQUINONE BIOSYNTHESIS O-METHYLTRANSFERASE, MITOCHONDRIAL"/>
    <property type="match status" value="1"/>
</dbReference>
<reference evidence="5 6" key="1">
    <citation type="journal article" date="2007" name="Int. J. Syst. Evol. Microbiol.">
        <title>Description of Pelomonas aquatica sp. nov. and Pelomonas puraquae sp. nov., isolated from industrial and haemodialysis water.</title>
        <authorList>
            <person name="Gomila M."/>
            <person name="Bowien B."/>
            <person name="Falsen E."/>
            <person name="Moore E.R."/>
            <person name="Lalucat J."/>
        </authorList>
    </citation>
    <scope>NUCLEOTIDE SEQUENCE [LARGE SCALE GENOMIC DNA]</scope>
    <source>
        <strain evidence="5 6">CCUG 52769</strain>
    </source>
</reference>
<dbReference type="SUPFAM" id="SSF53335">
    <property type="entry name" value="S-adenosyl-L-methionine-dependent methyltransferases"/>
    <property type="match status" value="1"/>
</dbReference>
<feature type="domain" description="Methyltransferase" evidence="4">
    <location>
        <begin position="68"/>
        <end position="161"/>
    </location>
</feature>
<dbReference type="Proteomes" id="UP000197446">
    <property type="component" value="Unassembled WGS sequence"/>
</dbReference>
<keyword evidence="1" id="KW-0489">Methyltransferase</keyword>
<keyword evidence="2" id="KW-0808">Transferase</keyword>
<name>A0A254N8Y2_9BURK</name>
<dbReference type="AlphaFoldDB" id="A0A254N8Y2"/>
<dbReference type="InterPro" id="IPR029063">
    <property type="entry name" value="SAM-dependent_MTases_sf"/>
</dbReference>
<evidence type="ECO:0000259" key="4">
    <source>
        <dbReference type="Pfam" id="PF13649"/>
    </source>
</evidence>
<comment type="caution">
    <text evidence="5">The sequence shown here is derived from an EMBL/GenBank/DDBJ whole genome shotgun (WGS) entry which is preliminary data.</text>
</comment>
<sequence>MPQSSVELRQRMTRRRSAFSDAVVPPMNNSVDFFNRQFQRQTQGQTPGPEAGLNPFELAALPHLGGKVLDFGCGLGQLSVAAARASCEVVALDASPVAVNHLRCVAERERLPVRVQLADLRSYRLEEDFDAIVSIGLLMFFDCETAWRALDQMEAHLRPGGVLVVNVLVKGTTYMDMFDPQGYCLFERDALIHRFATWDIISSTFDDFPAPGELKKSFATIIARKPHRAAT</sequence>
<dbReference type="InterPro" id="IPR041698">
    <property type="entry name" value="Methyltransf_25"/>
</dbReference>
<evidence type="ECO:0000256" key="2">
    <source>
        <dbReference type="ARBA" id="ARBA00022679"/>
    </source>
</evidence>
<accession>A0A254N8Y2</accession>
<evidence type="ECO:0000256" key="3">
    <source>
        <dbReference type="ARBA" id="ARBA00022691"/>
    </source>
</evidence>
<gene>
    <name evidence="5" type="ORF">CDO81_24025</name>
</gene>
<dbReference type="Gene3D" id="3.40.50.150">
    <property type="entry name" value="Vaccinia Virus protein VP39"/>
    <property type="match status" value="1"/>
</dbReference>
<dbReference type="GO" id="GO:0032259">
    <property type="term" value="P:methylation"/>
    <property type="evidence" value="ECO:0007669"/>
    <property type="project" value="UniProtKB-KW"/>
</dbReference>
<dbReference type="Pfam" id="PF13649">
    <property type="entry name" value="Methyltransf_25"/>
    <property type="match status" value="1"/>
</dbReference>
<evidence type="ECO:0000313" key="5">
    <source>
        <dbReference type="EMBL" id="OWR00801.1"/>
    </source>
</evidence>
<keyword evidence="6" id="KW-1185">Reference proteome</keyword>
<evidence type="ECO:0000313" key="6">
    <source>
        <dbReference type="Proteomes" id="UP000197446"/>
    </source>
</evidence>
<protein>
    <recommendedName>
        <fullName evidence="4">Methyltransferase domain-containing protein</fullName>
    </recommendedName>
</protein>
<evidence type="ECO:0000256" key="1">
    <source>
        <dbReference type="ARBA" id="ARBA00022603"/>
    </source>
</evidence>
<dbReference type="CDD" id="cd02440">
    <property type="entry name" value="AdoMet_MTases"/>
    <property type="match status" value="1"/>
</dbReference>
<dbReference type="EMBL" id="NISI01000014">
    <property type="protein sequence ID" value="OWR00801.1"/>
    <property type="molecule type" value="Genomic_DNA"/>
</dbReference>
<organism evidence="5 6">
    <name type="scientific">Roseateles puraquae</name>
    <dbReference type="NCBI Taxonomy" id="431059"/>
    <lineage>
        <taxon>Bacteria</taxon>
        <taxon>Pseudomonadati</taxon>
        <taxon>Pseudomonadota</taxon>
        <taxon>Betaproteobacteria</taxon>
        <taxon>Burkholderiales</taxon>
        <taxon>Sphaerotilaceae</taxon>
        <taxon>Roseateles</taxon>
    </lineage>
</organism>